<dbReference type="Pfam" id="PF09723">
    <property type="entry name" value="Zn_ribbon_8"/>
    <property type="match status" value="1"/>
</dbReference>
<evidence type="ECO:0000313" key="3">
    <source>
        <dbReference type="EMBL" id="AUM12690.1"/>
    </source>
</evidence>
<proteinExistence type="predicted"/>
<keyword evidence="4" id="KW-1185">Reference proteome</keyword>
<evidence type="ECO:0000256" key="1">
    <source>
        <dbReference type="SAM" id="MobiDB-lite"/>
    </source>
</evidence>
<evidence type="ECO:0000259" key="2">
    <source>
        <dbReference type="SMART" id="SM00834"/>
    </source>
</evidence>
<sequence length="116" mass="13276">MPVYDYKCKNHGVFHELATMADHDKPCACPQCGALSARVIMIPPEFLNMKSERRKAFETNEKSQHEPLLSTDASRKVKKEDGGCGCSDHKKRNSKLMYTARGEKFFPSMRPWMISH</sequence>
<feature type="compositionally biased region" description="Basic and acidic residues" evidence="1">
    <location>
        <begin position="56"/>
        <end position="65"/>
    </location>
</feature>
<dbReference type="AlphaFoldDB" id="A0A2K9LKB7"/>
<feature type="region of interest" description="Disordered" evidence="1">
    <location>
        <begin position="56"/>
        <end position="86"/>
    </location>
</feature>
<dbReference type="InterPro" id="IPR013429">
    <property type="entry name" value="Regulatory_FmdB_Zinc_ribbon"/>
</dbReference>
<organism evidence="3 4">
    <name type="scientific">Ketobacter alkanivorans</name>
    <dbReference type="NCBI Taxonomy" id="1917421"/>
    <lineage>
        <taxon>Bacteria</taxon>
        <taxon>Pseudomonadati</taxon>
        <taxon>Pseudomonadota</taxon>
        <taxon>Gammaproteobacteria</taxon>
        <taxon>Pseudomonadales</taxon>
        <taxon>Ketobacteraceae</taxon>
        <taxon>Ketobacter</taxon>
    </lineage>
</organism>
<evidence type="ECO:0000313" key="4">
    <source>
        <dbReference type="Proteomes" id="UP000235116"/>
    </source>
</evidence>
<reference evidence="4" key="1">
    <citation type="submission" date="2017-08" db="EMBL/GenBank/DDBJ databases">
        <title>Direct submision.</title>
        <authorList>
            <person name="Kim S.-J."/>
            <person name="Rhee S.-K."/>
        </authorList>
    </citation>
    <scope>NUCLEOTIDE SEQUENCE [LARGE SCALE GENOMIC DNA]</scope>
    <source>
        <strain evidence="4">GI5</strain>
    </source>
</reference>
<name>A0A2K9LKB7_9GAMM</name>
<accession>A0A2K9LKB7</accession>
<dbReference type="KEGG" id="kak:Kalk_09800"/>
<dbReference type="OrthoDB" id="9813321at2"/>
<dbReference type="RefSeq" id="WP_101894075.1">
    <property type="nucleotide sequence ID" value="NZ_CP022684.1"/>
</dbReference>
<dbReference type="Proteomes" id="UP000235116">
    <property type="component" value="Chromosome"/>
</dbReference>
<feature type="domain" description="Putative regulatory protein FmdB zinc ribbon" evidence="2">
    <location>
        <begin position="1"/>
        <end position="41"/>
    </location>
</feature>
<gene>
    <name evidence="3" type="ORF">Kalk_09800</name>
</gene>
<dbReference type="EMBL" id="CP022684">
    <property type="protein sequence ID" value="AUM12690.1"/>
    <property type="molecule type" value="Genomic_DNA"/>
</dbReference>
<dbReference type="SMART" id="SM00834">
    <property type="entry name" value="CxxC_CXXC_SSSS"/>
    <property type="match status" value="1"/>
</dbReference>
<dbReference type="NCBIfam" id="TIGR02605">
    <property type="entry name" value="CxxC_CxxC_SSSS"/>
    <property type="match status" value="1"/>
</dbReference>
<feature type="compositionally biased region" description="Basic and acidic residues" evidence="1">
    <location>
        <begin position="73"/>
        <end position="82"/>
    </location>
</feature>
<protein>
    <submittedName>
        <fullName evidence="3">Formamidase</fullName>
    </submittedName>
</protein>